<evidence type="ECO:0000313" key="9">
    <source>
        <dbReference type="EMBL" id="MBD9698051.1"/>
    </source>
</evidence>
<dbReference type="Pfam" id="PF02687">
    <property type="entry name" value="FtsX"/>
    <property type="match status" value="2"/>
</dbReference>
<dbReference type="InterPro" id="IPR003838">
    <property type="entry name" value="ABC3_permease_C"/>
</dbReference>
<evidence type="ECO:0000313" key="10">
    <source>
        <dbReference type="Proteomes" id="UP000642107"/>
    </source>
</evidence>
<keyword evidence="3 7" id="KW-0812">Transmembrane</keyword>
<feature type="domain" description="ABC3 transporter permease C-terminal" evidence="8">
    <location>
        <begin position="278"/>
        <end position="392"/>
    </location>
</feature>
<feature type="transmembrane region" description="Helical" evidence="7">
    <location>
        <begin position="456"/>
        <end position="478"/>
    </location>
</feature>
<dbReference type="PANTHER" id="PTHR30572:SF4">
    <property type="entry name" value="ABC TRANSPORTER PERMEASE YTRF"/>
    <property type="match status" value="1"/>
</dbReference>
<evidence type="ECO:0000256" key="4">
    <source>
        <dbReference type="ARBA" id="ARBA00022989"/>
    </source>
</evidence>
<evidence type="ECO:0000256" key="6">
    <source>
        <dbReference type="ARBA" id="ARBA00038076"/>
    </source>
</evidence>
<gene>
    <name evidence="9" type="ORF">IGS67_00865</name>
</gene>
<proteinExistence type="inferred from homology"/>
<evidence type="ECO:0000256" key="2">
    <source>
        <dbReference type="ARBA" id="ARBA00022475"/>
    </source>
</evidence>
<feature type="transmembrane region" description="Helical" evidence="7">
    <location>
        <begin position="512"/>
        <end position="533"/>
    </location>
</feature>
<dbReference type="PANTHER" id="PTHR30572">
    <property type="entry name" value="MEMBRANE COMPONENT OF TRANSPORTER-RELATED"/>
    <property type="match status" value="1"/>
</dbReference>
<protein>
    <submittedName>
        <fullName evidence="9">ABC transporter permease</fullName>
    </submittedName>
</protein>
<feature type="transmembrane region" description="Helical" evidence="7">
    <location>
        <begin position="270"/>
        <end position="294"/>
    </location>
</feature>
<dbReference type="RefSeq" id="WP_192276868.1">
    <property type="nucleotide sequence ID" value="NZ_JACZDF010000001.1"/>
</dbReference>
<feature type="transmembrane region" description="Helical" evidence="7">
    <location>
        <begin position="789"/>
        <end position="815"/>
    </location>
</feature>
<evidence type="ECO:0000256" key="3">
    <source>
        <dbReference type="ARBA" id="ARBA00022692"/>
    </source>
</evidence>
<feature type="transmembrane region" description="Helical" evidence="7">
    <location>
        <begin position="416"/>
        <end position="435"/>
    </location>
</feature>
<evidence type="ECO:0000256" key="5">
    <source>
        <dbReference type="ARBA" id="ARBA00023136"/>
    </source>
</evidence>
<evidence type="ECO:0000256" key="7">
    <source>
        <dbReference type="SAM" id="Phobius"/>
    </source>
</evidence>
<comment type="caution">
    <text evidence="9">The sequence shown here is derived from an EMBL/GenBank/DDBJ whole genome shotgun (WGS) entry which is preliminary data.</text>
</comment>
<evidence type="ECO:0000259" key="8">
    <source>
        <dbReference type="Pfam" id="PF02687"/>
    </source>
</evidence>
<dbReference type="InterPro" id="IPR050250">
    <property type="entry name" value="Macrolide_Exporter_MacB"/>
</dbReference>
<dbReference type="Proteomes" id="UP000642107">
    <property type="component" value="Unassembled WGS sequence"/>
</dbReference>
<comment type="similarity">
    <text evidence="6">Belongs to the ABC-4 integral membrane protein family.</text>
</comment>
<feature type="transmembrane region" description="Helical" evidence="7">
    <location>
        <begin position="366"/>
        <end position="387"/>
    </location>
</feature>
<feature type="transmembrane region" description="Helical" evidence="7">
    <location>
        <begin position="334"/>
        <end position="354"/>
    </location>
</feature>
<keyword evidence="4 7" id="KW-1133">Transmembrane helix</keyword>
<feature type="transmembrane region" description="Helical" evidence="7">
    <location>
        <begin position="835"/>
        <end position="855"/>
    </location>
</feature>
<evidence type="ECO:0000256" key="1">
    <source>
        <dbReference type="ARBA" id="ARBA00004651"/>
    </source>
</evidence>
<dbReference type="EMBL" id="JACZDF010000001">
    <property type="protein sequence ID" value="MBD9698051.1"/>
    <property type="molecule type" value="Genomic_DNA"/>
</dbReference>
<keyword evidence="10" id="KW-1185">Reference proteome</keyword>
<reference evidence="9 10" key="1">
    <citation type="submission" date="2020-09" db="EMBL/GenBank/DDBJ databases">
        <title>Flavimobilis rhizosphaerae sp. nov., isolated from rhizosphere soil of Spartina alterniflora.</title>
        <authorList>
            <person name="Hanqin C."/>
        </authorList>
    </citation>
    <scope>NUCLEOTIDE SEQUENCE [LARGE SCALE GENOMIC DNA]</scope>
    <source>
        <strain evidence="9 10">GY 10621</strain>
    </source>
</reference>
<keyword evidence="2" id="KW-1003">Cell membrane</keyword>
<accession>A0ABR9DNN9</accession>
<sequence length="872" mass="87018">MRRIALRDIRAHLGRTALAVLAVALGVAFVAGTFSFRTLLSTTFDAVISTSAAGDAYVRGAATTSGTDVVSGSSSTVHASVPAALADVLADAPGVAHARPEPTGLLTLFGADGTVVTTGGAPTIATPFPADDTRYPYLTGRAPSGPAEIALEEHTAARSGLTTGSTTTVVLAGEIREVTVSGVLSFDGPLAGALVVGLDPAVALETLAPDGLVPQIAVEAAPGVSQDELRDTLAAALAATDVPGASAAEAVTGDTVRGETRAQIDDQIGFLQIFLLGFAGVSLAVATFLIANAFSMQVRQRRRELALLRALGASPGQVLGSVLVQALVVGVVGSVVGVALGTGLAAGIGAIFSATGTELSGSVVPTWPTILLAVAVGVVVSVVGALLPARRAALVAPVEAMREDTPSERGLRVRGAIGAVLVALGVAGVVVASTVSEARWQDLLGAADGEAAGMGGAVLAASAVALVVGVLVLAPVLARPVVTVLAWPSVVLARPLGALARGNVVRQPRRTAATAGALTIGMVLVSASAVLAASASTSMRNVVESDLKADLMVSGFPGVPSGAIDAVAALPEVGALDPVSAGLTSVAGVEGAQWAFDMPRELPRRSIEIHVVDGTLDALDRGEALVLESAATANGWEVGDTLTLGTAASPVAGADGAVTVRVGAVVESRAFGGSFFLPQDLFADVTVPATRDIAVAFLGVAPGTSVEQMRDAVTPAVTAYGAVSVQDADDLADSLAAQVNQMLTIVYAMLALSILIAVLGIVNTLALSVVERRREISLLRAVGLGRLQLASVVGIESVLTAVFGTALGVAVGVGGSSALPTVMADMGLTDLVVPWGQIGVLVVLAAVVGVVAALWPAIRASRVPVLEGLASE</sequence>
<comment type="subcellular location">
    <subcellularLocation>
        <location evidence="1">Cell membrane</location>
        <topology evidence="1">Multi-pass membrane protein</topology>
    </subcellularLocation>
</comment>
<organism evidence="9 10">
    <name type="scientific">Flavimobilis rhizosphaerae</name>
    <dbReference type="NCBI Taxonomy" id="2775421"/>
    <lineage>
        <taxon>Bacteria</taxon>
        <taxon>Bacillati</taxon>
        <taxon>Actinomycetota</taxon>
        <taxon>Actinomycetes</taxon>
        <taxon>Micrococcales</taxon>
        <taxon>Jonesiaceae</taxon>
        <taxon>Flavimobilis</taxon>
    </lineage>
</organism>
<feature type="domain" description="ABC3 transporter permease C-terminal" evidence="8">
    <location>
        <begin position="748"/>
        <end position="864"/>
    </location>
</feature>
<keyword evidence="5 7" id="KW-0472">Membrane</keyword>
<feature type="transmembrane region" description="Helical" evidence="7">
    <location>
        <begin position="745"/>
        <end position="769"/>
    </location>
</feature>
<name>A0ABR9DNN9_9MICO</name>